<feature type="transmembrane region" description="Helical" evidence="1">
    <location>
        <begin position="185"/>
        <end position="204"/>
    </location>
</feature>
<evidence type="ECO:0000256" key="1">
    <source>
        <dbReference type="SAM" id="Phobius"/>
    </source>
</evidence>
<evidence type="ECO:0000313" key="2">
    <source>
        <dbReference type="EMBL" id="KAK3205708.1"/>
    </source>
</evidence>
<gene>
    <name evidence="2" type="ORF">Dsin_019754</name>
</gene>
<comment type="caution">
    <text evidence="2">The sequence shown here is derived from an EMBL/GenBank/DDBJ whole genome shotgun (WGS) entry which is preliminary data.</text>
</comment>
<protein>
    <submittedName>
        <fullName evidence="2">Uncharacterized protein</fullName>
    </submittedName>
</protein>
<dbReference type="Proteomes" id="UP001281410">
    <property type="component" value="Unassembled WGS sequence"/>
</dbReference>
<sequence length="387" mass="43268">MCGVQSIKRDFELSSGLDCGDACEEDASLSLSEASTKVGLFSNFKFMDHKLILKVGLVESPHEELSKALPDFEEGVLSSPSEPLPVDRSSELCFSAREKSCEVAPIPDKGLDFKRRKGRRNTFLMRTHNMKTRSVSVCDAMQQLKPQMKTNVVWNLHDEIAKVIERGLARGFDFNGKKKMMGPELFSGAAVGGAAVALLLGILLEFNEVHGCIFSHDELELCCFLLSVGGAFLFIWWAPCLVFIMTILYNKGSSEATNQLYALACGPDHRVKSYNACIVNGVRFHSIIRDDRRITQNSGVAVLGDHNGDVIDFYGILHNVLHLDYLFGHQVILFQYELDTNAMNKERQTFEVEIHEVHAVEEEDDTLINYCIDTEETSQIDNASDDE</sequence>
<dbReference type="AlphaFoldDB" id="A0AAE0E343"/>
<dbReference type="EMBL" id="JANJYJ010000006">
    <property type="protein sequence ID" value="KAK3205708.1"/>
    <property type="molecule type" value="Genomic_DNA"/>
</dbReference>
<feature type="transmembrane region" description="Helical" evidence="1">
    <location>
        <begin position="224"/>
        <end position="249"/>
    </location>
</feature>
<keyword evidence="1" id="KW-0472">Membrane</keyword>
<proteinExistence type="predicted"/>
<evidence type="ECO:0000313" key="3">
    <source>
        <dbReference type="Proteomes" id="UP001281410"/>
    </source>
</evidence>
<keyword evidence="1" id="KW-1133">Transmembrane helix</keyword>
<dbReference type="PANTHER" id="PTHR48258">
    <property type="entry name" value="DUF4218 DOMAIN-CONTAINING PROTEIN-RELATED"/>
    <property type="match status" value="1"/>
</dbReference>
<name>A0AAE0E343_9ROSI</name>
<accession>A0AAE0E343</accession>
<reference evidence="2" key="1">
    <citation type="journal article" date="2023" name="Plant J.">
        <title>Genome sequences and population genomics provide insights into the demographic history, inbreeding, and mutation load of two 'living fossil' tree species of Dipteronia.</title>
        <authorList>
            <person name="Feng Y."/>
            <person name="Comes H.P."/>
            <person name="Chen J."/>
            <person name="Zhu S."/>
            <person name="Lu R."/>
            <person name="Zhang X."/>
            <person name="Li P."/>
            <person name="Qiu J."/>
            <person name="Olsen K.M."/>
            <person name="Qiu Y."/>
        </authorList>
    </citation>
    <scope>NUCLEOTIDE SEQUENCE</scope>
    <source>
        <strain evidence="2">NBL</strain>
    </source>
</reference>
<keyword evidence="1" id="KW-0812">Transmembrane</keyword>
<keyword evidence="3" id="KW-1185">Reference proteome</keyword>
<organism evidence="2 3">
    <name type="scientific">Dipteronia sinensis</name>
    <dbReference type="NCBI Taxonomy" id="43782"/>
    <lineage>
        <taxon>Eukaryota</taxon>
        <taxon>Viridiplantae</taxon>
        <taxon>Streptophyta</taxon>
        <taxon>Embryophyta</taxon>
        <taxon>Tracheophyta</taxon>
        <taxon>Spermatophyta</taxon>
        <taxon>Magnoliopsida</taxon>
        <taxon>eudicotyledons</taxon>
        <taxon>Gunneridae</taxon>
        <taxon>Pentapetalae</taxon>
        <taxon>rosids</taxon>
        <taxon>malvids</taxon>
        <taxon>Sapindales</taxon>
        <taxon>Sapindaceae</taxon>
        <taxon>Hippocastanoideae</taxon>
        <taxon>Acereae</taxon>
        <taxon>Dipteronia</taxon>
    </lineage>
</organism>
<dbReference type="PANTHER" id="PTHR48258:SF6">
    <property type="entry name" value="LEUCINE-RICH REPEAT DOMAIN, L DOMAIN-CONTAINING PROTEIN"/>
    <property type="match status" value="1"/>
</dbReference>